<dbReference type="KEGG" id="sgb:WQO_03760"/>
<name>A0A0U3LB62_STRGL</name>
<dbReference type="GeneID" id="27781414"/>
<proteinExistence type="predicted"/>
<dbReference type="EMBL" id="CP013738">
    <property type="protein sequence ID" value="ALU92539.1"/>
    <property type="molecule type" value="Genomic_DNA"/>
</dbReference>
<dbReference type="RefSeq" id="WP_010056142.1">
    <property type="nucleotide sequence ID" value="NZ_CP013738.1"/>
</dbReference>
<dbReference type="AlphaFoldDB" id="A0A0U3LB62"/>
<reference evidence="2 3" key="1">
    <citation type="journal article" date="2012" name="J. Bacteriol.">
        <title>Draft genome sequence of Streptomyces globisporus C-1027, which produces an antitumor antibiotic consisting of a nine-membered enediyne with a chromoprotein.</title>
        <authorList>
            <person name="Wang L."/>
            <person name="Wang S."/>
            <person name="He Q."/>
            <person name="Yu T."/>
            <person name="Li Q."/>
            <person name="Hong B."/>
        </authorList>
    </citation>
    <scope>NUCLEOTIDE SEQUENCE [LARGE SCALE GENOMIC DNA]</scope>
    <source>
        <strain evidence="2 3">C-1027</strain>
    </source>
</reference>
<sequence>MPAALTLQQFRADLAELLYQEPEEVDLDDNPVGAGLDSLRLVTLTERWQEYGIDVSFIDLAELPTFQHWWQLLDERQRARQEAGNHGTA</sequence>
<accession>A0A0U3LB62</accession>
<dbReference type="Pfam" id="PF00550">
    <property type="entry name" value="PP-binding"/>
    <property type="match status" value="1"/>
</dbReference>
<dbReference type="Gene3D" id="1.10.1200.10">
    <property type="entry name" value="ACP-like"/>
    <property type="match status" value="1"/>
</dbReference>
<dbReference type="STRING" id="1172567.WQO_03760"/>
<evidence type="ECO:0000259" key="1">
    <source>
        <dbReference type="PROSITE" id="PS50075"/>
    </source>
</evidence>
<evidence type="ECO:0000313" key="2">
    <source>
        <dbReference type="EMBL" id="ALU92539.1"/>
    </source>
</evidence>
<evidence type="ECO:0000313" key="3">
    <source>
        <dbReference type="Proteomes" id="UP000064183"/>
    </source>
</evidence>
<dbReference type="SUPFAM" id="SSF47336">
    <property type="entry name" value="ACP-like"/>
    <property type="match status" value="1"/>
</dbReference>
<dbReference type="Proteomes" id="UP000064183">
    <property type="component" value="Chromosome"/>
</dbReference>
<organism evidence="2 3">
    <name type="scientific">Streptomyces globisporus C-1027</name>
    <dbReference type="NCBI Taxonomy" id="1172567"/>
    <lineage>
        <taxon>Bacteria</taxon>
        <taxon>Bacillati</taxon>
        <taxon>Actinomycetota</taxon>
        <taxon>Actinomycetes</taxon>
        <taxon>Kitasatosporales</taxon>
        <taxon>Streptomycetaceae</taxon>
        <taxon>Streptomyces</taxon>
    </lineage>
</organism>
<dbReference type="PROSITE" id="PS50075">
    <property type="entry name" value="CARRIER"/>
    <property type="match status" value="1"/>
</dbReference>
<dbReference type="InterPro" id="IPR009081">
    <property type="entry name" value="PP-bd_ACP"/>
</dbReference>
<protein>
    <submittedName>
        <fullName evidence="2">Phosphopantetheine attachment domain protein</fullName>
    </submittedName>
</protein>
<gene>
    <name evidence="2" type="ORF">WQO_03760</name>
</gene>
<feature type="domain" description="Carrier" evidence="1">
    <location>
        <begin position="1"/>
        <end position="77"/>
    </location>
</feature>
<dbReference type="InterPro" id="IPR036736">
    <property type="entry name" value="ACP-like_sf"/>
</dbReference>